<reference evidence="3" key="1">
    <citation type="submission" date="2022-12" db="EMBL/GenBank/DDBJ databases">
        <title>Draft genome assemblies for two species of Escallonia (Escalloniales).</title>
        <authorList>
            <person name="Chanderbali A."/>
            <person name="Dervinis C."/>
            <person name="Anghel I."/>
            <person name="Soltis D."/>
            <person name="Soltis P."/>
            <person name="Zapata F."/>
        </authorList>
    </citation>
    <scope>NUCLEOTIDE SEQUENCE</scope>
    <source>
        <strain evidence="3">UCBG92.1500</strain>
        <tissue evidence="3">Leaf</tissue>
    </source>
</reference>
<sequence length="328" mass="36001">MLCFSASASFMNLVRLWNIKVGKSQPNSMNTNSLRKSVGTFAPERSLSMEVPPNSVVLHSTKSKLRKSLSVEFPTSPETRLEEEVMIHHAHSQHPLALVAQTDPFTCTGCKEQGAGKRFACQNCDFQLHDFCALSPPALKNHPLHAQHQLVLHAKPKQGGILWPRCDVCSKATKGFTFRCGVCSFQMHPCCAMLSSEMKFPVHPHPLKLLPPSLATSSSGDPAAGFTCSECKRKRLGRVYRCTRATDQHCDYYLHAVCAKSFINGLQANGIKNSDTKPSMLGPAARLASQVIIEFIGGLFEGFGEAVGQAVIQNIARGRRSSSRRSNY</sequence>
<dbReference type="PANTHER" id="PTHR47841:SF3">
    <property type="entry name" value="OS09G0492800 PROTEIN"/>
    <property type="match status" value="1"/>
</dbReference>
<feature type="domain" description="DC1" evidence="2">
    <location>
        <begin position="143"/>
        <end position="192"/>
    </location>
</feature>
<dbReference type="EMBL" id="JAVXUO010000908">
    <property type="protein sequence ID" value="KAK2988166.1"/>
    <property type="molecule type" value="Genomic_DNA"/>
</dbReference>
<evidence type="ECO:0000259" key="2">
    <source>
        <dbReference type="Pfam" id="PF03107"/>
    </source>
</evidence>
<dbReference type="AlphaFoldDB" id="A0AA88RY18"/>
<dbReference type="SUPFAM" id="SSF57889">
    <property type="entry name" value="Cysteine-rich domain"/>
    <property type="match status" value="1"/>
</dbReference>
<dbReference type="Pfam" id="PF03107">
    <property type="entry name" value="C1_2"/>
    <property type="match status" value="3"/>
</dbReference>
<dbReference type="Proteomes" id="UP001187471">
    <property type="component" value="Unassembled WGS sequence"/>
</dbReference>
<feature type="domain" description="DC1" evidence="2">
    <location>
        <begin position="90"/>
        <end position="133"/>
    </location>
</feature>
<comment type="caution">
    <text evidence="3">The sequence shown here is derived from an EMBL/GenBank/DDBJ whole genome shotgun (WGS) entry which is preliminary data.</text>
</comment>
<dbReference type="PANTHER" id="PTHR47841">
    <property type="entry name" value="DIACYLGLYCEROL KINASE THETA-LIKE-RELATED"/>
    <property type="match status" value="1"/>
</dbReference>
<dbReference type="InterPro" id="IPR046349">
    <property type="entry name" value="C1-like_sf"/>
</dbReference>
<evidence type="ECO:0000256" key="1">
    <source>
        <dbReference type="ARBA" id="ARBA00022737"/>
    </source>
</evidence>
<keyword evidence="1" id="KW-0677">Repeat</keyword>
<dbReference type="InterPro" id="IPR004146">
    <property type="entry name" value="DC1"/>
</dbReference>
<protein>
    <recommendedName>
        <fullName evidence="2">DC1 domain-containing protein</fullName>
    </recommendedName>
</protein>
<keyword evidence="4" id="KW-1185">Reference proteome</keyword>
<organism evidence="3 4">
    <name type="scientific">Escallonia rubra</name>
    <dbReference type="NCBI Taxonomy" id="112253"/>
    <lineage>
        <taxon>Eukaryota</taxon>
        <taxon>Viridiplantae</taxon>
        <taxon>Streptophyta</taxon>
        <taxon>Embryophyta</taxon>
        <taxon>Tracheophyta</taxon>
        <taxon>Spermatophyta</taxon>
        <taxon>Magnoliopsida</taxon>
        <taxon>eudicotyledons</taxon>
        <taxon>Gunneridae</taxon>
        <taxon>Pentapetalae</taxon>
        <taxon>asterids</taxon>
        <taxon>campanulids</taxon>
        <taxon>Escalloniales</taxon>
        <taxon>Escalloniaceae</taxon>
        <taxon>Escallonia</taxon>
    </lineage>
</organism>
<feature type="domain" description="DC1" evidence="2">
    <location>
        <begin position="201"/>
        <end position="259"/>
    </location>
</feature>
<proteinExistence type="predicted"/>
<gene>
    <name evidence="3" type="ORF">RJ640_020648</name>
</gene>
<evidence type="ECO:0000313" key="3">
    <source>
        <dbReference type="EMBL" id="KAK2988166.1"/>
    </source>
</evidence>
<accession>A0AA88RY18</accession>
<evidence type="ECO:0000313" key="4">
    <source>
        <dbReference type="Proteomes" id="UP001187471"/>
    </source>
</evidence>
<name>A0AA88RY18_9ASTE</name>